<comment type="similarity">
    <text evidence="7">Belongs to the methyl-accepting chemotaxis (MCP) protein family.</text>
</comment>
<dbReference type="SMART" id="SM00283">
    <property type="entry name" value="MA"/>
    <property type="match status" value="1"/>
</dbReference>
<dbReference type="InterPro" id="IPR033480">
    <property type="entry name" value="sCache_2"/>
</dbReference>
<dbReference type="Gene3D" id="6.10.340.10">
    <property type="match status" value="1"/>
</dbReference>
<dbReference type="RefSeq" id="WP_146688127.1">
    <property type="nucleotide sequence ID" value="NZ_LT629750.1"/>
</dbReference>
<comment type="subcellular location">
    <subcellularLocation>
        <location evidence="1">Cell membrane</location>
        <topology evidence="1">Multi-pass membrane protein</topology>
    </subcellularLocation>
</comment>
<keyword evidence="2" id="KW-1003">Cell membrane</keyword>
<dbReference type="Pfam" id="PF00672">
    <property type="entry name" value="HAMP"/>
    <property type="match status" value="1"/>
</dbReference>
<evidence type="ECO:0000256" key="1">
    <source>
        <dbReference type="ARBA" id="ARBA00004651"/>
    </source>
</evidence>
<keyword evidence="3 9" id="KW-0812">Transmembrane</keyword>
<proteinExistence type="inferred from homology"/>
<dbReference type="GO" id="GO:0004888">
    <property type="term" value="F:transmembrane signaling receptor activity"/>
    <property type="evidence" value="ECO:0007669"/>
    <property type="project" value="InterPro"/>
</dbReference>
<dbReference type="PANTHER" id="PTHR32089">
    <property type="entry name" value="METHYL-ACCEPTING CHEMOTAXIS PROTEIN MCPB"/>
    <property type="match status" value="1"/>
</dbReference>
<evidence type="ECO:0000256" key="6">
    <source>
        <dbReference type="ARBA" id="ARBA00023224"/>
    </source>
</evidence>
<dbReference type="InterPro" id="IPR004090">
    <property type="entry name" value="Chemotax_Me-accpt_rcpt"/>
</dbReference>
<organism evidence="12 13">
    <name type="scientific">Bradyrhizobium canariense</name>
    <dbReference type="NCBI Taxonomy" id="255045"/>
    <lineage>
        <taxon>Bacteria</taxon>
        <taxon>Pseudomonadati</taxon>
        <taxon>Pseudomonadota</taxon>
        <taxon>Alphaproteobacteria</taxon>
        <taxon>Hyphomicrobiales</taxon>
        <taxon>Nitrobacteraceae</taxon>
        <taxon>Bradyrhizobium</taxon>
    </lineage>
</organism>
<evidence type="ECO:0000256" key="5">
    <source>
        <dbReference type="ARBA" id="ARBA00023136"/>
    </source>
</evidence>
<sequence length="565" mass="59031">MRHLTVYNRFAMIIAVLTVVFVAALAAQVMVLRDTVIEERRTKVFDLVEAAKKILANYDEKAKAGKISAEEARQLAFDAIGAMRWGTSADYLGIYGAGSTNAGVTYVHANPKYINVNRWDYKDNQGQLLIQNIVGKARTGGGFLEYQVPKATGGPELPKLTYAGGYGEGDKLLAIQAGVYTDDIDAVVYGRAVWIVAGGLAGLLIAGLAALALGRGLVRPLGAICGVMDGLAKGDLNVEVPFVEYRNEIGHISRSLAVFKDRLIDAERLRAEREEATARAVAERKSALSRIAQEFEKSVGGIVAGAASAATEMQRSAQSLSAIAKETTRQSTTVAAAAEQTSANVQTVAAAAEELSTSGQEISRQIAHSASIAQNAVAQAERTNAMVGGLLEATQKIGEVMGLIQNIAGQTNLLALNATIEAARAGEAGKGFAVVASEVKALSTQTAKATEEITDQIQAIRDATGTTAGAIREIGATIAQIDEIATTIAAAVEEQGGSTKEIARSVQQAAQGTQGVMQNIAGVTQASGQVGTAAELVLGSSGELAKQSERLKQEVESFLATVRAA</sequence>
<dbReference type="PROSITE" id="PS50885">
    <property type="entry name" value="HAMP"/>
    <property type="match status" value="1"/>
</dbReference>
<dbReference type="PANTHER" id="PTHR32089:SF112">
    <property type="entry name" value="LYSOZYME-LIKE PROTEIN-RELATED"/>
    <property type="match status" value="1"/>
</dbReference>
<keyword evidence="5 9" id="KW-0472">Membrane</keyword>
<dbReference type="InterPro" id="IPR003660">
    <property type="entry name" value="HAMP_dom"/>
</dbReference>
<gene>
    <name evidence="12" type="ORF">SAMN05444158_3458</name>
</gene>
<reference evidence="13" key="1">
    <citation type="submission" date="2016-10" db="EMBL/GenBank/DDBJ databases">
        <authorList>
            <person name="Varghese N."/>
            <person name="Submissions S."/>
        </authorList>
    </citation>
    <scope>NUCLEOTIDE SEQUENCE [LARGE SCALE GENOMIC DNA]</scope>
    <source>
        <strain evidence="13">GAS369</strain>
    </source>
</reference>
<dbReference type="GO" id="GO:0006935">
    <property type="term" value="P:chemotaxis"/>
    <property type="evidence" value="ECO:0007669"/>
    <property type="project" value="InterPro"/>
</dbReference>
<feature type="domain" description="Methyl-accepting transducer" evidence="10">
    <location>
        <begin position="309"/>
        <end position="545"/>
    </location>
</feature>
<dbReference type="AlphaFoldDB" id="A0A1H1VM82"/>
<name>A0A1H1VM82_9BRAD</name>
<evidence type="ECO:0000256" key="8">
    <source>
        <dbReference type="PROSITE-ProRule" id="PRU00284"/>
    </source>
</evidence>
<feature type="domain" description="HAMP" evidence="11">
    <location>
        <begin position="215"/>
        <end position="268"/>
    </location>
</feature>
<dbReference type="EMBL" id="LT629750">
    <property type="protein sequence ID" value="SDS85426.1"/>
    <property type="molecule type" value="Genomic_DNA"/>
</dbReference>
<evidence type="ECO:0000313" key="12">
    <source>
        <dbReference type="EMBL" id="SDS85426.1"/>
    </source>
</evidence>
<evidence type="ECO:0000256" key="2">
    <source>
        <dbReference type="ARBA" id="ARBA00022475"/>
    </source>
</evidence>
<evidence type="ECO:0000313" key="13">
    <source>
        <dbReference type="Proteomes" id="UP000243904"/>
    </source>
</evidence>
<dbReference type="GO" id="GO:0005886">
    <property type="term" value="C:plasma membrane"/>
    <property type="evidence" value="ECO:0007669"/>
    <property type="project" value="UniProtKB-SubCell"/>
</dbReference>
<dbReference type="GO" id="GO:0007165">
    <property type="term" value="P:signal transduction"/>
    <property type="evidence" value="ECO:0007669"/>
    <property type="project" value="UniProtKB-KW"/>
</dbReference>
<dbReference type="PRINTS" id="PR00260">
    <property type="entry name" value="CHEMTRNSDUCR"/>
</dbReference>
<keyword evidence="4 9" id="KW-1133">Transmembrane helix</keyword>
<dbReference type="SMART" id="SM00304">
    <property type="entry name" value="HAMP"/>
    <property type="match status" value="1"/>
</dbReference>
<dbReference type="InterPro" id="IPR004089">
    <property type="entry name" value="MCPsignal_dom"/>
</dbReference>
<dbReference type="CDD" id="cd06225">
    <property type="entry name" value="HAMP"/>
    <property type="match status" value="1"/>
</dbReference>
<keyword evidence="13" id="KW-1185">Reference proteome</keyword>
<evidence type="ECO:0000259" key="10">
    <source>
        <dbReference type="PROSITE" id="PS50111"/>
    </source>
</evidence>
<protein>
    <submittedName>
        <fullName evidence="12">Methyl-accepting chemotaxis sensory transducer with Cache sensor</fullName>
    </submittedName>
</protein>
<feature type="transmembrane region" description="Helical" evidence="9">
    <location>
        <begin position="192"/>
        <end position="213"/>
    </location>
</feature>
<dbReference type="Pfam" id="PF17200">
    <property type="entry name" value="sCache_2"/>
    <property type="match status" value="1"/>
</dbReference>
<dbReference type="SMART" id="SM01049">
    <property type="entry name" value="Cache_2"/>
    <property type="match status" value="1"/>
</dbReference>
<accession>A0A1H1VM82</accession>
<dbReference type="Gene3D" id="1.10.287.950">
    <property type="entry name" value="Methyl-accepting chemotaxis protein"/>
    <property type="match status" value="1"/>
</dbReference>
<evidence type="ECO:0000256" key="3">
    <source>
        <dbReference type="ARBA" id="ARBA00022692"/>
    </source>
</evidence>
<evidence type="ECO:0000256" key="4">
    <source>
        <dbReference type="ARBA" id="ARBA00022989"/>
    </source>
</evidence>
<dbReference type="Pfam" id="PF00015">
    <property type="entry name" value="MCPsignal"/>
    <property type="match status" value="1"/>
</dbReference>
<dbReference type="PROSITE" id="PS50111">
    <property type="entry name" value="CHEMOTAXIS_TRANSDUC_2"/>
    <property type="match status" value="1"/>
</dbReference>
<dbReference type="Proteomes" id="UP000243904">
    <property type="component" value="Chromosome I"/>
</dbReference>
<evidence type="ECO:0000259" key="11">
    <source>
        <dbReference type="PROSITE" id="PS50885"/>
    </source>
</evidence>
<dbReference type="SUPFAM" id="SSF58104">
    <property type="entry name" value="Methyl-accepting chemotaxis protein (MCP) signaling domain"/>
    <property type="match status" value="1"/>
</dbReference>
<evidence type="ECO:0000256" key="9">
    <source>
        <dbReference type="SAM" id="Phobius"/>
    </source>
</evidence>
<dbReference type="Gene3D" id="3.30.450.20">
    <property type="entry name" value="PAS domain"/>
    <property type="match status" value="1"/>
</dbReference>
<evidence type="ECO:0000256" key="7">
    <source>
        <dbReference type="ARBA" id="ARBA00029447"/>
    </source>
</evidence>
<keyword evidence="6 8" id="KW-0807">Transducer</keyword>